<dbReference type="Proteomes" id="UP000294325">
    <property type="component" value="Chromosome"/>
</dbReference>
<evidence type="ECO:0000313" key="2">
    <source>
        <dbReference type="EMBL" id="QBQ55248.1"/>
    </source>
</evidence>
<feature type="transmembrane region" description="Helical" evidence="1">
    <location>
        <begin position="69"/>
        <end position="87"/>
    </location>
</feature>
<feature type="transmembrane region" description="Helical" evidence="1">
    <location>
        <begin position="44"/>
        <end position="63"/>
    </location>
</feature>
<keyword evidence="1" id="KW-0812">Transmembrane</keyword>
<sequence length="209" mass="23455">MNTRQEADSETGARKVNIPEVQEGEEVILVEDAHSRKGFTFAEVIFYGLIILSVVGAAITQASVVVGRLYWLAMIPIIAAATLYVEWVRGRETGTRWRALLRAQLFHWGALLVSVEVVYLLFNFGRLSNEGVSLVILLLLAQTTFLVGVYVDWRFSIVALFQAFSLIMLAYLQAYIWLILLIAIGIIALGIYFHRKFPGKLPPSSHSRI</sequence>
<keyword evidence="3" id="KW-1185">Reference proteome</keyword>
<dbReference type="AlphaFoldDB" id="A0A4P7BYI5"/>
<dbReference type="RefSeq" id="WP_134358513.1">
    <property type="nucleotide sequence ID" value="NZ_CP038033.1"/>
</dbReference>
<keyword evidence="1" id="KW-1133">Transmembrane helix</keyword>
<reference evidence="2 3" key="1">
    <citation type="submission" date="2019-03" db="EMBL/GenBank/DDBJ databases">
        <title>The genome sequence of Nitrosococcus wardiae strain D1FHST reveals the archetypal metabolic capacity of ammonia-oxidizing Gammaproteobacteria.</title>
        <authorList>
            <person name="Wang L."/>
            <person name="Lim C.K."/>
            <person name="Hanson T.E."/>
            <person name="Dang H."/>
            <person name="Klotz M.G."/>
        </authorList>
    </citation>
    <scope>NUCLEOTIDE SEQUENCE [LARGE SCALE GENOMIC DNA]</scope>
    <source>
        <strain evidence="2 3">D1FHS</strain>
    </source>
</reference>
<feature type="transmembrane region" description="Helical" evidence="1">
    <location>
        <begin position="99"/>
        <end position="122"/>
    </location>
</feature>
<accession>A0A4P7BYI5</accession>
<name>A0A4P7BYI5_9GAMM</name>
<dbReference type="EMBL" id="CP038033">
    <property type="protein sequence ID" value="QBQ55248.1"/>
    <property type="molecule type" value="Genomic_DNA"/>
</dbReference>
<dbReference type="KEGG" id="nwr:E3U44_12550"/>
<evidence type="ECO:0000313" key="3">
    <source>
        <dbReference type="Proteomes" id="UP000294325"/>
    </source>
</evidence>
<organism evidence="2 3">
    <name type="scientific">Nitrosococcus wardiae</name>
    <dbReference type="NCBI Taxonomy" id="1814290"/>
    <lineage>
        <taxon>Bacteria</taxon>
        <taxon>Pseudomonadati</taxon>
        <taxon>Pseudomonadota</taxon>
        <taxon>Gammaproteobacteria</taxon>
        <taxon>Chromatiales</taxon>
        <taxon>Chromatiaceae</taxon>
        <taxon>Nitrosococcus</taxon>
    </lineage>
</organism>
<evidence type="ECO:0000256" key="1">
    <source>
        <dbReference type="SAM" id="Phobius"/>
    </source>
</evidence>
<feature type="transmembrane region" description="Helical" evidence="1">
    <location>
        <begin position="174"/>
        <end position="193"/>
    </location>
</feature>
<keyword evidence="1" id="KW-0472">Membrane</keyword>
<dbReference type="OrthoDB" id="5768378at2"/>
<feature type="transmembrane region" description="Helical" evidence="1">
    <location>
        <begin position="134"/>
        <end position="153"/>
    </location>
</feature>
<proteinExistence type="predicted"/>
<protein>
    <submittedName>
        <fullName evidence="2">Uncharacterized protein</fullName>
    </submittedName>
</protein>
<gene>
    <name evidence="2" type="ORF">E3U44_12550</name>
</gene>